<sequence>DEQEESENEENDVLGQLLNAIFFPQHQLKRQQSNHQQYPSKRHNHELEKQKQVAAEEQAKKQKQIEQAKAAAEAKKQQRASESDDEDVIGNYFLTFPDIKSMVEAALGAKVEVSAKKPATPTKSTAFASAPTKVAESKLAVEAKTASTPSSTHSSPELRAADILQQRQHRQREHDISVEEKHTTLNQIDAVLDALSHELDDIVAGRVENKKQILQTEENLTKAMFRIDSVESGGEVSVRHRRKELIKKSQTLLDVVDEFKTRGTTSDATPTITATAETEASSAVENDVEMTESAPEASPETESTEIPAVETTVTTDSTEEEHDETEETELLETLSDI</sequence>
<organism evidence="3 4">
    <name type="scientific">Mortierella hygrophila</name>
    <dbReference type="NCBI Taxonomy" id="979708"/>
    <lineage>
        <taxon>Eukaryota</taxon>
        <taxon>Fungi</taxon>
        <taxon>Fungi incertae sedis</taxon>
        <taxon>Mucoromycota</taxon>
        <taxon>Mortierellomycotina</taxon>
        <taxon>Mortierellomycetes</taxon>
        <taxon>Mortierellales</taxon>
        <taxon>Mortierellaceae</taxon>
        <taxon>Mortierella</taxon>
    </lineage>
</organism>
<name>A0A9P6EVZ9_9FUNG</name>
<feature type="region of interest" description="Disordered" evidence="1">
    <location>
        <begin position="28"/>
        <end position="85"/>
    </location>
</feature>
<evidence type="ECO:0000256" key="1">
    <source>
        <dbReference type="SAM" id="MobiDB-lite"/>
    </source>
</evidence>
<evidence type="ECO:0000313" key="3">
    <source>
        <dbReference type="EMBL" id="KAF9536073.1"/>
    </source>
</evidence>
<proteinExistence type="predicted"/>
<feature type="compositionally biased region" description="Low complexity" evidence="1">
    <location>
        <begin position="291"/>
        <end position="316"/>
    </location>
</feature>
<feature type="compositionally biased region" description="Low complexity" evidence="1">
    <location>
        <begin position="264"/>
        <end position="283"/>
    </location>
</feature>
<dbReference type="SUPFAM" id="SSF63491">
    <property type="entry name" value="BAG domain"/>
    <property type="match status" value="1"/>
</dbReference>
<feature type="non-terminal residue" evidence="3">
    <location>
        <position position="1"/>
    </location>
</feature>
<keyword evidence="4" id="KW-1185">Reference proteome</keyword>
<dbReference type="SMART" id="SM00264">
    <property type="entry name" value="BAG"/>
    <property type="match status" value="1"/>
</dbReference>
<evidence type="ECO:0000313" key="4">
    <source>
        <dbReference type="Proteomes" id="UP000723463"/>
    </source>
</evidence>
<feature type="compositionally biased region" description="Basic and acidic residues" evidence="1">
    <location>
        <begin position="57"/>
        <end position="82"/>
    </location>
</feature>
<protein>
    <recommendedName>
        <fullName evidence="2">BAG domain-containing protein</fullName>
    </recommendedName>
</protein>
<feature type="non-terminal residue" evidence="3">
    <location>
        <position position="337"/>
    </location>
</feature>
<feature type="region of interest" description="Disordered" evidence="1">
    <location>
        <begin position="263"/>
        <end position="337"/>
    </location>
</feature>
<feature type="compositionally biased region" description="Polar residues" evidence="1">
    <location>
        <begin position="30"/>
        <end position="39"/>
    </location>
</feature>
<dbReference type="Proteomes" id="UP000723463">
    <property type="component" value="Unassembled WGS sequence"/>
</dbReference>
<dbReference type="Pfam" id="PF02179">
    <property type="entry name" value="BAG"/>
    <property type="match status" value="1"/>
</dbReference>
<dbReference type="PROSITE" id="PS51035">
    <property type="entry name" value="BAG"/>
    <property type="match status" value="1"/>
</dbReference>
<gene>
    <name evidence="3" type="ORF">EC957_000529</name>
</gene>
<feature type="domain" description="BAG" evidence="2">
    <location>
        <begin position="184"/>
        <end position="260"/>
    </location>
</feature>
<reference evidence="3" key="1">
    <citation type="journal article" date="2020" name="Fungal Divers.">
        <title>Resolving the Mortierellaceae phylogeny through synthesis of multi-gene phylogenetics and phylogenomics.</title>
        <authorList>
            <person name="Vandepol N."/>
            <person name="Liber J."/>
            <person name="Desiro A."/>
            <person name="Na H."/>
            <person name="Kennedy M."/>
            <person name="Barry K."/>
            <person name="Grigoriev I.V."/>
            <person name="Miller A.N."/>
            <person name="O'Donnell K."/>
            <person name="Stajich J.E."/>
            <person name="Bonito G."/>
        </authorList>
    </citation>
    <scope>NUCLEOTIDE SEQUENCE</scope>
    <source>
        <strain evidence="3">NRRL 2591</strain>
    </source>
</reference>
<dbReference type="EMBL" id="JAAAXW010001062">
    <property type="protein sequence ID" value="KAF9536073.1"/>
    <property type="molecule type" value="Genomic_DNA"/>
</dbReference>
<accession>A0A9P6EVZ9</accession>
<feature type="compositionally biased region" description="Acidic residues" evidence="1">
    <location>
        <begin position="317"/>
        <end position="330"/>
    </location>
</feature>
<dbReference type="Gene3D" id="1.20.58.120">
    <property type="entry name" value="BAG domain"/>
    <property type="match status" value="1"/>
</dbReference>
<dbReference type="AlphaFoldDB" id="A0A9P6EVZ9"/>
<dbReference type="InterPro" id="IPR036533">
    <property type="entry name" value="BAG_dom_sf"/>
</dbReference>
<evidence type="ECO:0000259" key="2">
    <source>
        <dbReference type="PROSITE" id="PS51035"/>
    </source>
</evidence>
<dbReference type="InterPro" id="IPR003103">
    <property type="entry name" value="BAG_domain"/>
</dbReference>
<comment type="caution">
    <text evidence="3">The sequence shown here is derived from an EMBL/GenBank/DDBJ whole genome shotgun (WGS) entry which is preliminary data.</text>
</comment>
<dbReference type="GO" id="GO:0051087">
    <property type="term" value="F:protein-folding chaperone binding"/>
    <property type="evidence" value="ECO:0007669"/>
    <property type="project" value="InterPro"/>
</dbReference>